<accession>A0A0E9SNF5</accession>
<dbReference type="AlphaFoldDB" id="A0A0E9SNF5"/>
<organism evidence="1">
    <name type="scientific">Anguilla anguilla</name>
    <name type="common">European freshwater eel</name>
    <name type="synonym">Muraena anguilla</name>
    <dbReference type="NCBI Taxonomy" id="7936"/>
    <lineage>
        <taxon>Eukaryota</taxon>
        <taxon>Metazoa</taxon>
        <taxon>Chordata</taxon>
        <taxon>Craniata</taxon>
        <taxon>Vertebrata</taxon>
        <taxon>Euteleostomi</taxon>
        <taxon>Actinopterygii</taxon>
        <taxon>Neopterygii</taxon>
        <taxon>Teleostei</taxon>
        <taxon>Anguilliformes</taxon>
        <taxon>Anguillidae</taxon>
        <taxon>Anguilla</taxon>
    </lineage>
</organism>
<sequence length="71" mass="8163">MTTPMTARARMRLPTTQPMITPMGGLLPFLISLFLLMFSSLTDRTMSCFRLLCCTVQVYFWLFQSSGFTVR</sequence>
<proteinExistence type="predicted"/>
<reference evidence="1" key="2">
    <citation type="journal article" date="2015" name="Fish Shellfish Immunol.">
        <title>Early steps in the European eel (Anguilla anguilla)-Vibrio vulnificus interaction in the gills: Role of the RtxA13 toxin.</title>
        <authorList>
            <person name="Callol A."/>
            <person name="Pajuelo D."/>
            <person name="Ebbesson L."/>
            <person name="Teles M."/>
            <person name="MacKenzie S."/>
            <person name="Amaro C."/>
        </authorList>
    </citation>
    <scope>NUCLEOTIDE SEQUENCE</scope>
</reference>
<dbReference type="EMBL" id="GBXM01065741">
    <property type="protein sequence ID" value="JAH42836.1"/>
    <property type="molecule type" value="Transcribed_RNA"/>
</dbReference>
<reference evidence="1" key="1">
    <citation type="submission" date="2014-11" db="EMBL/GenBank/DDBJ databases">
        <authorList>
            <person name="Amaro Gonzalez C."/>
        </authorList>
    </citation>
    <scope>NUCLEOTIDE SEQUENCE</scope>
</reference>
<protein>
    <submittedName>
        <fullName evidence="1">Uncharacterized protein</fullName>
    </submittedName>
</protein>
<evidence type="ECO:0000313" key="1">
    <source>
        <dbReference type="EMBL" id="JAH42836.1"/>
    </source>
</evidence>
<name>A0A0E9SNF5_ANGAN</name>